<dbReference type="Gene3D" id="3.30.420.10">
    <property type="entry name" value="Ribonuclease H-like superfamily/Ribonuclease H"/>
    <property type="match status" value="1"/>
</dbReference>
<dbReference type="Proteomes" id="UP001215280">
    <property type="component" value="Unassembled WGS sequence"/>
</dbReference>
<feature type="region of interest" description="Disordered" evidence="1">
    <location>
        <begin position="85"/>
        <end position="121"/>
    </location>
</feature>
<accession>A0AAD7HV58</accession>
<evidence type="ECO:0000313" key="3">
    <source>
        <dbReference type="Proteomes" id="UP001215280"/>
    </source>
</evidence>
<evidence type="ECO:0008006" key="4">
    <source>
        <dbReference type="Google" id="ProtNLM"/>
    </source>
</evidence>
<comment type="caution">
    <text evidence="2">The sequence shown here is derived from an EMBL/GenBank/DDBJ whole genome shotgun (WGS) entry which is preliminary data.</text>
</comment>
<organism evidence="2 3">
    <name type="scientific">Mycena maculata</name>
    <dbReference type="NCBI Taxonomy" id="230809"/>
    <lineage>
        <taxon>Eukaryota</taxon>
        <taxon>Fungi</taxon>
        <taxon>Dikarya</taxon>
        <taxon>Basidiomycota</taxon>
        <taxon>Agaricomycotina</taxon>
        <taxon>Agaricomycetes</taxon>
        <taxon>Agaricomycetidae</taxon>
        <taxon>Agaricales</taxon>
        <taxon>Marasmiineae</taxon>
        <taxon>Mycenaceae</taxon>
        <taxon>Mycena</taxon>
    </lineage>
</organism>
<evidence type="ECO:0000313" key="2">
    <source>
        <dbReference type="EMBL" id="KAJ7727985.1"/>
    </source>
</evidence>
<dbReference type="InterPro" id="IPR036397">
    <property type="entry name" value="RNaseH_sf"/>
</dbReference>
<reference evidence="2" key="1">
    <citation type="submission" date="2023-03" db="EMBL/GenBank/DDBJ databases">
        <title>Massive genome expansion in bonnet fungi (Mycena s.s.) driven by repeated elements and novel gene families across ecological guilds.</title>
        <authorList>
            <consortium name="Lawrence Berkeley National Laboratory"/>
            <person name="Harder C.B."/>
            <person name="Miyauchi S."/>
            <person name="Viragh M."/>
            <person name="Kuo A."/>
            <person name="Thoen E."/>
            <person name="Andreopoulos B."/>
            <person name="Lu D."/>
            <person name="Skrede I."/>
            <person name="Drula E."/>
            <person name="Henrissat B."/>
            <person name="Morin E."/>
            <person name="Kohler A."/>
            <person name="Barry K."/>
            <person name="LaButti K."/>
            <person name="Morin E."/>
            <person name="Salamov A."/>
            <person name="Lipzen A."/>
            <person name="Mereny Z."/>
            <person name="Hegedus B."/>
            <person name="Baldrian P."/>
            <person name="Stursova M."/>
            <person name="Weitz H."/>
            <person name="Taylor A."/>
            <person name="Grigoriev I.V."/>
            <person name="Nagy L.G."/>
            <person name="Martin F."/>
            <person name="Kauserud H."/>
        </authorList>
    </citation>
    <scope>NUCLEOTIDE SEQUENCE</scope>
    <source>
        <strain evidence="2">CBHHK188m</strain>
    </source>
</reference>
<dbReference type="GO" id="GO:0003676">
    <property type="term" value="F:nucleic acid binding"/>
    <property type="evidence" value="ECO:0007669"/>
    <property type="project" value="InterPro"/>
</dbReference>
<dbReference type="InterPro" id="IPR012337">
    <property type="entry name" value="RNaseH-like_sf"/>
</dbReference>
<dbReference type="SUPFAM" id="SSF53098">
    <property type="entry name" value="Ribonuclease H-like"/>
    <property type="match status" value="1"/>
</dbReference>
<feature type="compositionally biased region" description="Polar residues" evidence="1">
    <location>
        <begin position="111"/>
        <end position="121"/>
    </location>
</feature>
<feature type="non-terminal residue" evidence="2">
    <location>
        <position position="1"/>
    </location>
</feature>
<feature type="non-terminal residue" evidence="2">
    <location>
        <position position="121"/>
    </location>
</feature>
<evidence type="ECO:0000256" key="1">
    <source>
        <dbReference type="SAM" id="MobiDB-lite"/>
    </source>
</evidence>
<keyword evidence="3" id="KW-1185">Reference proteome</keyword>
<proteinExistence type="predicted"/>
<sequence length="121" mass="13459">DHTVSESVVAGATLALYSMPSLTHVRHIFIRIDSQSVICALLHLRQQPGQYLLLEFQHELEHLTHRAPNIQFHIGWVPGNVDFPPNKQVDSKAKLAAQNSDSPHLHAPLPRSSSTAKATFK</sequence>
<protein>
    <recommendedName>
        <fullName evidence="4">RNase H type-1 domain-containing protein</fullName>
    </recommendedName>
</protein>
<gene>
    <name evidence="2" type="ORF">DFH07DRAFT_691613</name>
</gene>
<name>A0AAD7HV58_9AGAR</name>
<dbReference type="AlphaFoldDB" id="A0AAD7HV58"/>
<dbReference type="EMBL" id="JARJLG010000208">
    <property type="protein sequence ID" value="KAJ7727985.1"/>
    <property type="molecule type" value="Genomic_DNA"/>
</dbReference>